<dbReference type="GO" id="GO:0004714">
    <property type="term" value="F:transmembrane receptor protein tyrosine kinase activity"/>
    <property type="evidence" value="ECO:0007669"/>
    <property type="project" value="UniProtKB-EC"/>
</dbReference>
<dbReference type="InterPro" id="IPR011009">
    <property type="entry name" value="Kinase-like_dom_sf"/>
</dbReference>
<dbReference type="Gene3D" id="1.10.510.10">
    <property type="entry name" value="Transferase(Phosphotransferase) domain 1"/>
    <property type="match status" value="1"/>
</dbReference>
<name>A0A834HQL3_RHYFE</name>
<dbReference type="InterPro" id="IPR000719">
    <property type="entry name" value="Prot_kinase_dom"/>
</dbReference>
<feature type="transmembrane region" description="Helical" evidence="19">
    <location>
        <begin position="1024"/>
        <end position="1043"/>
    </location>
</feature>
<dbReference type="InterPro" id="IPR050122">
    <property type="entry name" value="RTK"/>
</dbReference>
<evidence type="ECO:0000256" key="4">
    <source>
        <dbReference type="ARBA" id="ARBA00022553"/>
    </source>
</evidence>
<sequence length="1500" mass="168414">MLPLRSDLEPTIPVPGIDGVPDRRASNMSPPSTQCWSMVPRDDDDDVTFRRRYVSRTRFAILVLFVVVTLMMMVGKCEGGKKRHNHNQGLNATVPLGANRISQIRPKPVLIGKEDDFVAKGKICIGTNGRMSVPSNRDHHYRNLKDRFTNCTYVDGNLELTWLHDANLDLSFLQYIREVTGYVLISHVDIKRIVLPRLQIIRGRTLFKMSMEDGEYALAVTLNQMYSVEMPALRDILRGSVGIINNYNLCHIKTIDWKEIMSDPKGKYNYVYNFTSGERSCTPCHNDCRAGCWGDGKDNCQQFSKTTCSPQCAEGRCFGPKPRECCHLFCAGGCTGPTVSDCIACRNFYDDGVCTNDCPPMQIYNPVTYSWDVNPHGKYAYGATCVKKCPEHLLKDNGACVRACPANKKAQSGECVLCDGPCPKTCLGDTIVHSGNIESFRGCTVIEGYLNILENSFKSFQHVFPNYTFGERYEEMHPDSLEVFHTLKEITGFLNVQAYHKDFKNLSYFRNLEVISGRVLHEYSSSLYIVKTSLQSLELKSLKTITMGTVAILENKHLCLAEGINWNKIRKSRENSLMLSNNGDPTVCLSKGLVCDEQCSRDGCWGPGPDQCLSCGNFRLGSKCLQNCSVEPGIYEAGNKDCKPCHEQCGSSCSGPGPDNCTTCKNFKDGPFCVEKCPTNKYVENGICKPCHSTCIEGCTGPLNILGANGCNSCERAIMNENATVDVCLHINDPCPDGYFVEWVGPQVQEESQLRSMAGKAICRKCHPRCKKCNGYGFHVNVCQECTHFKNGELCEDECTTDFYPDIATHVCIACHPECKGCRGPGPENCNACQNYKLYSDGYIDPNNTFRCVSTCPPEYPHRSFFEKSDTYCSDKPENIPFMSQKVQTNVIISISVVIISVFIVLFAICIWIRQRKEKFKENALKKVTMALSDVDDNELLRPSNISPNVAHLRIIKETEIRKGNTLGYGAFGVVYKGIWLFNGESPVKIPVAIKVLRNDTSANNSKEFLSEAYIMASVDHPNLLKLLAVCMTSQMMLITQLMPLGCLLDFVRKNHDKIGSKIMLNWCTQIARGMAYLEEKRLVHRDLAARNVLVQKPTCVKITDFGLAKLLDINEEEYKAAGGKMPIKWLALECIQHRIFTHKSDVWAFGVTVWEILTFGERPYDNVPARDVPELLEKGERLSQPLVATIDVYMIMIKCWMLDAENRPCFKELEDEFSKMALDPGRYLTIPGDKFMRLHGGLNTPMSDRDVVLSLASENTQSTETDDYMHQPKSRMPLPSLSLSPIPNRYRTTPSSMHESSTYPSCQNQFNHKILRHSQGIPRHFDQSLQGTQSDLSSVNYCGEPMKLRESDLGSDEYDSSGKSQQTQISNLKLVLPVDEDDYLMPSPQHAQAVSTYLDLKNTSDHASNPNLYSDLFRTNIDNPEYLMSNEPSSPIEQTIGLPDVSDFVVPPSPGVSEAVKVGYMPRSEEESDHECYNDLDRLRREMQPLQKCKDGAIV</sequence>
<dbReference type="PRINTS" id="PR00109">
    <property type="entry name" value="TYRKINASE"/>
</dbReference>
<keyword evidence="11 19" id="KW-0472">Membrane</keyword>
<evidence type="ECO:0000256" key="8">
    <source>
        <dbReference type="ARBA" id="ARBA00022777"/>
    </source>
</evidence>
<comment type="caution">
    <text evidence="21">The sequence shown here is derived from an EMBL/GenBank/DDBJ whole genome shotgun (WGS) entry which is preliminary data.</text>
</comment>
<dbReference type="Pfam" id="PF14843">
    <property type="entry name" value="GF_recep_IV"/>
    <property type="match status" value="2"/>
</dbReference>
<dbReference type="Pfam" id="PF00757">
    <property type="entry name" value="Furin-like"/>
    <property type="match status" value="1"/>
</dbReference>
<feature type="binding site" evidence="17">
    <location>
        <position position="995"/>
    </location>
    <ligand>
        <name>ATP</name>
        <dbReference type="ChEBI" id="CHEBI:30616"/>
    </ligand>
</feature>
<keyword evidence="7 17" id="KW-0547">Nucleotide-binding</keyword>
<evidence type="ECO:0000256" key="16">
    <source>
        <dbReference type="ARBA" id="ARBA00074007"/>
    </source>
</evidence>
<dbReference type="GO" id="GO:0038127">
    <property type="term" value="P:ERBB signaling pathway"/>
    <property type="evidence" value="ECO:0007669"/>
    <property type="project" value="UniProtKB-ARBA"/>
</dbReference>
<dbReference type="Pfam" id="PF01030">
    <property type="entry name" value="Recep_L_domain"/>
    <property type="match status" value="2"/>
</dbReference>
<evidence type="ECO:0000259" key="20">
    <source>
        <dbReference type="PROSITE" id="PS50011"/>
    </source>
</evidence>
<dbReference type="InterPro" id="IPR032778">
    <property type="entry name" value="GF_recep_IV"/>
</dbReference>
<dbReference type="GO" id="GO:0043235">
    <property type="term" value="C:receptor complex"/>
    <property type="evidence" value="ECO:0007669"/>
    <property type="project" value="TreeGrafter"/>
</dbReference>
<evidence type="ECO:0000256" key="18">
    <source>
        <dbReference type="SAM" id="MobiDB-lite"/>
    </source>
</evidence>
<feature type="region of interest" description="Disordered" evidence="18">
    <location>
        <begin position="1261"/>
        <end position="1287"/>
    </location>
</feature>
<dbReference type="Gene3D" id="2.10.220.10">
    <property type="entry name" value="Hormone Receptor, Insulin-like Growth Factor Receptor 1, Chain A, domain 2"/>
    <property type="match status" value="3"/>
</dbReference>
<dbReference type="InterPro" id="IPR017441">
    <property type="entry name" value="Protein_kinase_ATP_BS"/>
</dbReference>
<keyword evidence="12" id="KW-0829">Tyrosine-protein kinase</keyword>
<dbReference type="OrthoDB" id="6219513at2759"/>
<dbReference type="Pfam" id="PF07714">
    <property type="entry name" value="PK_Tyr_Ser-Thr"/>
    <property type="match status" value="1"/>
</dbReference>
<dbReference type="FunFam" id="2.10.220.10:FF:000001">
    <property type="entry name" value="Receptor protein-tyrosine kinase"/>
    <property type="match status" value="1"/>
</dbReference>
<dbReference type="PROSITE" id="PS00107">
    <property type="entry name" value="PROTEIN_KINASE_ATP"/>
    <property type="match status" value="1"/>
</dbReference>
<dbReference type="CDD" id="cd00064">
    <property type="entry name" value="FU"/>
    <property type="match status" value="5"/>
</dbReference>
<dbReference type="InterPro" id="IPR001245">
    <property type="entry name" value="Ser-Thr/Tyr_kinase_cat_dom"/>
</dbReference>
<dbReference type="EMBL" id="JAACXV010014582">
    <property type="protein sequence ID" value="KAF7266003.1"/>
    <property type="molecule type" value="Genomic_DNA"/>
</dbReference>
<evidence type="ECO:0000256" key="17">
    <source>
        <dbReference type="PROSITE-ProRule" id="PRU10141"/>
    </source>
</evidence>
<keyword evidence="8" id="KW-0418">Kinase</keyword>
<dbReference type="Proteomes" id="UP000625711">
    <property type="component" value="Unassembled WGS sequence"/>
</dbReference>
<evidence type="ECO:0000256" key="6">
    <source>
        <dbReference type="ARBA" id="ARBA00022692"/>
    </source>
</evidence>
<evidence type="ECO:0000256" key="9">
    <source>
        <dbReference type="ARBA" id="ARBA00022840"/>
    </source>
</evidence>
<dbReference type="SUPFAM" id="SSF56112">
    <property type="entry name" value="Protein kinase-like (PK-like)"/>
    <property type="match status" value="1"/>
</dbReference>
<dbReference type="PANTHER" id="PTHR24416">
    <property type="entry name" value="TYROSINE-PROTEIN KINASE RECEPTOR"/>
    <property type="match status" value="1"/>
</dbReference>
<keyword evidence="5" id="KW-0808">Transferase</keyword>
<dbReference type="GO" id="GO:0009925">
    <property type="term" value="C:basal plasma membrane"/>
    <property type="evidence" value="ECO:0007669"/>
    <property type="project" value="TreeGrafter"/>
</dbReference>
<dbReference type="CDD" id="cd05057">
    <property type="entry name" value="PTKc_EGFR_like"/>
    <property type="match status" value="1"/>
</dbReference>
<dbReference type="FunFam" id="2.10.220.10:FF:000002">
    <property type="entry name" value="Receptor protein-tyrosine kinase"/>
    <property type="match status" value="1"/>
</dbReference>
<keyword evidence="3" id="KW-0217">Developmental protein</keyword>
<keyword evidence="22" id="KW-1185">Reference proteome</keyword>
<evidence type="ECO:0000256" key="11">
    <source>
        <dbReference type="ARBA" id="ARBA00023136"/>
    </source>
</evidence>
<evidence type="ECO:0000256" key="12">
    <source>
        <dbReference type="ARBA" id="ARBA00023137"/>
    </source>
</evidence>
<dbReference type="Gene3D" id="3.80.20.20">
    <property type="entry name" value="Receptor L-domain"/>
    <property type="match status" value="2"/>
</dbReference>
<keyword evidence="6 19" id="KW-0812">Transmembrane</keyword>
<dbReference type="InterPro" id="IPR036941">
    <property type="entry name" value="Rcpt_L-dom_sf"/>
</dbReference>
<keyword evidence="9 17" id="KW-0067">ATP-binding</keyword>
<reference evidence="21" key="1">
    <citation type="submission" date="2020-08" db="EMBL/GenBank/DDBJ databases">
        <title>Genome sequencing and assembly of the red palm weevil Rhynchophorus ferrugineus.</title>
        <authorList>
            <person name="Dias G.B."/>
            <person name="Bergman C.M."/>
            <person name="Manee M."/>
        </authorList>
    </citation>
    <scope>NUCLEOTIDE SEQUENCE</scope>
    <source>
        <strain evidence="21">AA-2017</strain>
        <tissue evidence="21">Whole larva</tissue>
    </source>
</reference>
<dbReference type="InterPro" id="IPR006212">
    <property type="entry name" value="Furin_repeat"/>
</dbReference>
<feature type="transmembrane region" description="Helical" evidence="19">
    <location>
        <begin position="59"/>
        <end position="75"/>
    </location>
</feature>
<dbReference type="SMART" id="SM00219">
    <property type="entry name" value="TyrKc"/>
    <property type="match status" value="1"/>
</dbReference>
<gene>
    <name evidence="21" type="ORF">GWI33_020735</name>
</gene>
<dbReference type="SMART" id="SM00261">
    <property type="entry name" value="FU"/>
    <property type="match status" value="7"/>
</dbReference>
<dbReference type="InterPro" id="IPR000494">
    <property type="entry name" value="Rcpt_L-dom"/>
</dbReference>
<evidence type="ECO:0000313" key="22">
    <source>
        <dbReference type="Proteomes" id="UP000625711"/>
    </source>
</evidence>
<comment type="catalytic activity">
    <reaction evidence="15">
        <text>L-tyrosyl-[protein] + ATP = O-phospho-L-tyrosyl-[protein] + ADP + H(+)</text>
        <dbReference type="Rhea" id="RHEA:10596"/>
        <dbReference type="Rhea" id="RHEA-COMP:10136"/>
        <dbReference type="Rhea" id="RHEA-COMP:20101"/>
        <dbReference type="ChEBI" id="CHEBI:15378"/>
        <dbReference type="ChEBI" id="CHEBI:30616"/>
        <dbReference type="ChEBI" id="CHEBI:46858"/>
        <dbReference type="ChEBI" id="CHEBI:61978"/>
        <dbReference type="ChEBI" id="CHEBI:456216"/>
        <dbReference type="EC" id="2.7.10.1"/>
    </reaction>
</comment>
<evidence type="ECO:0000256" key="7">
    <source>
        <dbReference type="ARBA" id="ARBA00022741"/>
    </source>
</evidence>
<evidence type="ECO:0000256" key="13">
    <source>
        <dbReference type="ARBA" id="ARBA00023170"/>
    </source>
</evidence>
<evidence type="ECO:0000256" key="19">
    <source>
        <dbReference type="SAM" id="Phobius"/>
    </source>
</evidence>
<dbReference type="PROSITE" id="PS50011">
    <property type="entry name" value="PROTEIN_KINASE_DOM"/>
    <property type="match status" value="1"/>
</dbReference>
<keyword evidence="4" id="KW-0597">Phosphoprotein</keyword>
<dbReference type="FunFam" id="2.10.220.10:FF:000024">
    <property type="entry name" value="Receptor protein-tyrosine kinase"/>
    <property type="match status" value="1"/>
</dbReference>
<dbReference type="PROSITE" id="PS00109">
    <property type="entry name" value="PROTEIN_KINASE_TYR"/>
    <property type="match status" value="1"/>
</dbReference>
<dbReference type="InterPro" id="IPR008266">
    <property type="entry name" value="Tyr_kinase_AS"/>
</dbReference>
<evidence type="ECO:0000256" key="2">
    <source>
        <dbReference type="ARBA" id="ARBA00011902"/>
    </source>
</evidence>
<dbReference type="InterPro" id="IPR020635">
    <property type="entry name" value="Tyr_kinase_cat_dom"/>
</dbReference>
<dbReference type="GO" id="GO:0005524">
    <property type="term" value="F:ATP binding"/>
    <property type="evidence" value="ECO:0007669"/>
    <property type="project" value="UniProtKB-UniRule"/>
</dbReference>
<dbReference type="SUPFAM" id="SSF52058">
    <property type="entry name" value="L domain-like"/>
    <property type="match status" value="2"/>
</dbReference>
<dbReference type="InterPro" id="IPR009030">
    <property type="entry name" value="Growth_fac_rcpt_cys_sf"/>
</dbReference>
<dbReference type="SUPFAM" id="SSF57184">
    <property type="entry name" value="Growth factor receptor domain"/>
    <property type="match status" value="3"/>
</dbReference>
<dbReference type="GO" id="GO:0043066">
    <property type="term" value="P:negative regulation of apoptotic process"/>
    <property type="evidence" value="ECO:0007669"/>
    <property type="project" value="TreeGrafter"/>
</dbReference>
<keyword evidence="14" id="KW-0325">Glycoprotein</keyword>
<feature type="region of interest" description="Disordered" evidence="18">
    <location>
        <begin position="1"/>
        <end position="34"/>
    </location>
</feature>
<keyword evidence="13" id="KW-0675">Receptor</keyword>
<dbReference type="FunFam" id="1.10.510.10:FF:000233">
    <property type="entry name" value="receptor tyrosine-protein kinase erbB-3"/>
    <property type="match status" value="1"/>
</dbReference>
<evidence type="ECO:0000256" key="15">
    <source>
        <dbReference type="ARBA" id="ARBA00051243"/>
    </source>
</evidence>
<comment type="subcellular location">
    <subcellularLocation>
        <location evidence="1">Membrane</location>
        <topology evidence="1">Single-pass type I membrane protein</topology>
    </subcellularLocation>
</comment>
<evidence type="ECO:0000256" key="3">
    <source>
        <dbReference type="ARBA" id="ARBA00022473"/>
    </source>
</evidence>
<feature type="transmembrane region" description="Helical" evidence="19">
    <location>
        <begin position="891"/>
        <end position="913"/>
    </location>
</feature>
<evidence type="ECO:0000313" key="21">
    <source>
        <dbReference type="EMBL" id="KAF7266003.1"/>
    </source>
</evidence>
<dbReference type="FunFam" id="3.30.200.20:FF:000422">
    <property type="entry name" value="Receptor protein-tyrosine kinase"/>
    <property type="match status" value="1"/>
</dbReference>
<evidence type="ECO:0000256" key="14">
    <source>
        <dbReference type="ARBA" id="ARBA00023180"/>
    </source>
</evidence>
<dbReference type="GO" id="GO:0008284">
    <property type="term" value="P:positive regulation of cell population proliferation"/>
    <property type="evidence" value="ECO:0007669"/>
    <property type="project" value="TreeGrafter"/>
</dbReference>
<proteinExistence type="predicted"/>
<dbReference type="GO" id="GO:0022008">
    <property type="term" value="P:neurogenesis"/>
    <property type="evidence" value="ECO:0007669"/>
    <property type="project" value="TreeGrafter"/>
</dbReference>
<dbReference type="PANTHER" id="PTHR24416:SF566">
    <property type="entry name" value="EPIDERMAL GROWTH FACTOR RECEPTOR"/>
    <property type="match status" value="1"/>
</dbReference>
<accession>A0A834HQL3</accession>
<dbReference type="Gene3D" id="3.30.200.20">
    <property type="entry name" value="Phosphorylase Kinase, domain 1"/>
    <property type="match status" value="1"/>
</dbReference>
<keyword evidence="10 19" id="KW-1133">Transmembrane helix</keyword>
<dbReference type="EC" id="2.7.10.1" evidence="2"/>
<evidence type="ECO:0000256" key="5">
    <source>
        <dbReference type="ARBA" id="ARBA00022679"/>
    </source>
</evidence>
<dbReference type="InterPro" id="IPR006211">
    <property type="entry name" value="Furin-like_Cys-rich_dom"/>
</dbReference>
<evidence type="ECO:0000256" key="1">
    <source>
        <dbReference type="ARBA" id="ARBA00004479"/>
    </source>
</evidence>
<protein>
    <recommendedName>
        <fullName evidence="16">Epidermal growth factor receptor</fullName>
        <ecNumber evidence="2">2.7.10.1</ecNumber>
    </recommendedName>
</protein>
<evidence type="ECO:0000256" key="10">
    <source>
        <dbReference type="ARBA" id="ARBA00022989"/>
    </source>
</evidence>
<feature type="domain" description="Protein kinase" evidence="20">
    <location>
        <begin position="961"/>
        <end position="1219"/>
    </location>
</feature>
<organism evidence="21 22">
    <name type="scientific">Rhynchophorus ferrugineus</name>
    <name type="common">Red palm weevil</name>
    <name type="synonym">Curculio ferrugineus</name>
    <dbReference type="NCBI Taxonomy" id="354439"/>
    <lineage>
        <taxon>Eukaryota</taxon>
        <taxon>Metazoa</taxon>
        <taxon>Ecdysozoa</taxon>
        <taxon>Arthropoda</taxon>
        <taxon>Hexapoda</taxon>
        <taxon>Insecta</taxon>
        <taxon>Pterygota</taxon>
        <taxon>Neoptera</taxon>
        <taxon>Endopterygota</taxon>
        <taxon>Coleoptera</taxon>
        <taxon>Polyphaga</taxon>
        <taxon>Cucujiformia</taxon>
        <taxon>Curculionidae</taxon>
        <taxon>Dryophthorinae</taxon>
        <taxon>Rhynchophorus</taxon>
    </lineage>
</organism>